<gene>
    <name evidence="2" type="ORF">ACFPN9_20235</name>
</gene>
<accession>A0ABW0P4I2</accession>
<comment type="caution">
    <text evidence="2">The sequence shown here is derived from an EMBL/GenBank/DDBJ whole genome shotgun (WGS) entry which is preliminary data.</text>
</comment>
<proteinExistence type="predicted"/>
<evidence type="ECO:0000313" key="3">
    <source>
        <dbReference type="Proteomes" id="UP001596060"/>
    </source>
</evidence>
<reference evidence="3" key="1">
    <citation type="journal article" date="2019" name="Int. J. Syst. Evol. Microbiol.">
        <title>The Global Catalogue of Microorganisms (GCM) 10K type strain sequencing project: providing services to taxonomists for standard genome sequencing and annotation.</title>
        <authorList>
            <consortium name="The Broad Institute Genomics Platform"/>
            <consortium name="The Broad Institute Genome Sequencing Center for Infectious Disease"/>
            <person name="Wu L."/>
            <person name="Ma J."/>
        </authorList>
    </citation>
    <scope>NUCLEOTIDE SEQUENCE [LARGE SCALE GENOMIC DNA]</scope>
    <source>
        <strain evidence="3">CCUG 43117</strain>
    </source>
</reference>
<sequence length="85" mass="9905">MAVYVDSARLPFRGMIMCHMLADTLGELDEMALHIGMKREWLQRRPVLHYDVPLFRRQRAIDAGAVVVDRRELARLIRRLKSSGE</sequence>
<evidence type="ECO:0000259" key="1">
    <source>
        <dbReference type="Pfam" id="PF13223"/>
    </source>
</evidence>
<dbReference type="RefSeq" id="WP_068079058.1">
    <property type="nucleotide sequence ID" value="NZ_JBHSLU010000063.1"/>
</dbReference>
<organism evidence="2 3">
    <name type="scientific">Bosea massiliensis</name>
    <dbReference type="NCBI Taxonomy" id="151419"/>
    <lineage>
        <taxon>Bacteria</taxon>
        <taxon>Pseudomonadati</taxon>
        <taxon>Pseudomonadota</taxon>
        <taxon>Alphaproteobacteria</taxon>
        <taxon>Hyphomicrobiales</taxon>
        <taxon>Boseaceae</taxon>
        <taxon>Bosea</taxon>
    </lineage>
</organism>
<dbReference type="InterPro" id="IPR025109">
    <property type="entry name" value="DUF4031"/>
</dbReference>
<name>A0ABW0P4I2_9HYPH</name>
<keyword evidence="3" id="KW-1185">Reference proteome</keyword>
<feature type="domain" description="DUF4031" evidence="1">
    <location>
        <begin position="3"/>
        <end position="79"/>
    </location>
</feature>
<dbReference type="Proteomes" id="UP001596060">
    <property type="component" value="Unassembled WGS sequence"/>
</dbReference>
<dbReference type="Pfam" id="PF13223">
    <property type="entry name" value="DUF4031"/>
    <property type="match status" value="1"/>
</dbReference>
<evidence type="ECO:0000313" key="2">
    <source>
        <dbReference type="EMBL" id="MFC5507575.1"/>
    </source>
</evidence>
<protein>
    <submittedName>
        <fullName evidence="2">DUF4031 domain-containing protein</fullName>
    </submittedName>
</protein>
<dbReference type="EMBL" id="JBHSLU010000063">
    <property type="protein sequence ID" value="MFC5507575.1"/>
    <property type="molecule type" value="Genomic_DNA"/>
</dbReference>